<dbReference type="GO" id="GO:0005524">
    <property type="term" value="F:ATP binding"/>
    <property type="evidence" value="ECO:0007669"/>
    <property type="project" value="UniProtKB-KW"/>
</dbReference>
<dbReference type="Pfam" id="PF00579">
    <property type="entry name" value="tRNA-synt_1b"/>
    <property type="match status" value="1"/>
</dbReference>
<evidence type="ECO:0000256" key="12">
    <source>
        <dbReference type="ARBA" id="ARBA00030268"/>
    </source>
</evidence>
<dbReference type="AlphaFoldDB" id="A0A078B7N5"/>
<name>A0A078B7N5_STYLE</name>
<dbReference type="Gene3D" id="1.20.920.10">
    <property type="entry name" value="Bromodomain-like"/>
    <property type="match status" value="1"/>
</dbReference>
<evidence type="ECO:0000256" key="15">
    <source>
        <dbReference type="SAM" id="MobiDB-lite"/>
    </source>
</evidence>
<comment type="subcellular location">
    <subcellularLocation>
        <location evidence="1">Cytoplasm</location>
    </subcellularLocation>
</comment>
<evidence type="ECO:0000256" key="7">
    <source>
        <dbReference type="ARBA" id="ARBA00022741"/>
    </source>
</evidence>
<protein>
    <recommendedName>
        <fullName evidence="4">Tryptophan--tRNA ligase, cytoplasmic</fullName>
        <ecNumber evidence="3">6.1.1.2</ecNumber>
    </recommendedName>
    <alternativeName>
        <fullName evidence="12">Tryptophanyl-tRNA synthetase</fullName>
    </alternativeName>
</protein>
<sequence length="732" mass="85172">MEEMQFDEYWSRIEDQLQEQNMLMQQQNNDKDRHLKQILGQGNQQVIIRTPKNDKIQLHDFGQRADQLDNKLKIVLGGIKNDYQVQQWNQNAQQEKSIKIIMGGLTLDQPKINPSLIQPDFSSNIVSNNQNDNQFYDQAQYDDDESIYDEFAEIKFLDTPWMQSCWEILGTLWYHEEAGAFLKPVSEDDLGIYFEDYLRTIDYAMDFGTMKLKMIERLYKNPTEFKTDVLTVFKNCQKFNHESSEIYKASIKLEKFYYSKLREYQDINEQMFCSSNILISKMENTTTQERQPVDEEQKEIVQSQDQTQSQTEKEDLVSAFCILAASDKGIDYEKLLVKFGCSPLIDDNKAKIHSLTGAIPHRFIRRDIFFCHRDLDVILNRYEQGKLFYLYTGRGPSAEALHMGHAIPFIMNKYLQDAFDVPLVIQVTDDEKYLYRPEYELEKVQKMAISNIKDIIAFGFNLEKTFIFSDIDYIQHLYPNVLRVQKATTLNQIKGLFGFSESDNVGKYAYPPVQAVPSFSNTFPHIFGKRKDIPSLIPCAIDQDPYFRMTRDVAAKLKYEKTSTFYSIFFPALQGLKTKMASSDSNSSILLSDTPAEVKRKINKYAFSGGGITVEEHRANGANLDIDVPYQWLKFFLEDDDKLAEIKEKYGKGEMLTGEVKAILIDTINAFLKEFQERRKKVTDEDVKKFMEIRKINPVPKKFEEARKAKEDAERLAKEQELAAAEEQKKSE</sequence>
<evidence type="ECO:0000256" key="4">
    <source>
        <dbReference type="ARBA" id="ARBA00013782"/>
    </source>
</evidence>
<evidence type="ECO:0000256" key="10">
    <source>
        <dbReference type="ARBA" id="ARBA00023117"/>
    </source>
</evidence>
<comment type="similarity">
    <text evidence="2">Belongs to the class-I aminoacyl-tRNA synthetase family.</text>
</comment>
<dbReference type="SUPFAM" id="SSF47370">
    <property type="entry name" value="Bromodomain"/>
    <property type="match status" value="1"/>
</dbReference>
<accession>A0A078B7N5</accession>
<dbReference type="Proteomes" id="UP000039865">
    <property type="component" value="Unassembled WGS sequence"/>
</dbReference>
<dbReference type="InterPro" id="IPR001487">
    <property type="entry name" value="Bromodomain"/>
</dbReference>
<proteinExistence type="inferred from homology"/>
<keyword evidence="7" id="KW-0547">Nucleotide-binding</keyword>
<dbReference type="PRINTS" id="PR00503">
    <property type="entry name" value="BROMODOMAIN"/>
</dbReference>
<evidence type="ECO:0000256" key="8">
    <source>
        <dbReference type="ARBA" id="ARBA00022840"/>
    </source>
</evidence>
<dbReference type="PRINTS" id="PR01039">
    <property type="entry name" value="TRNASYNTHTRP"/>
</dbReference>
<feature type="domain" description="Bromo" evidence="16">
    <location>
        <begin position="173"/>
        <end position="247"/>
    </location>
</feature>
<dbReference type="GO" id="GO:0005737">
    <property type="term" value="C:cytoplasm"/>
    <property type="evidence" value="ECO:0007669"/>
    <property type="project" value="UniProtKB-SubCell"/>
</dbReference>
<dbReference type="EC" id="6.1.1.2" evidence="3"/>
<keyword evidence="9" id="KW-0648">Protein biosynthesis</keyword>
<feature type="region of interest" description="Disordered" evidence="15">
    <location>
        <begin position="707"/>
        <end position="732"/>
    </location>
</feature>
<keyword evidence="8" id="KW-0067">ATP-binding</keyword>
<dbReference type="SMART" id="SM00297">
    <property type="entry name" value="BROMO"/>
    <property type="match status" value="1"/>
</dbReference>
<dbReference type="PANTHER" id="PTHR10055">
    <property type="entry name" value="TRYPTOPHANYL-TRNA SYNTHETASE"/>
    <property type="match status" value="1"/>
</dbReference>
<evidence type="ECO:0000256" key="5">
    <source>
        <dbReference type="ARBA" id="ARBA00022490"/>
    </source>
</evidence>
<evidence type="ECO:0000256" key="9">
    <source>
        <dbReference type="ARBA" id="ARBA00022917"/>
    </source>
</evidence>
<dbReference type="FunFam" id="3.40.50.620:FF:000033">
    <property type="entry name" value="tryptophan--tRNA ligase, cytoplasmic"/>
    <property type="match status" value="1"/>
</dbReference>
<dbReference type="NCBIfam" id="TIGR00233">
    <property type="entry name" value="trpS"/>
    <property type="match status" value="1"/>
</dbReference>
<dbReference type="InterPro" id="IPR002305">
    <property type="entry name" value="aa-tRNA-synth_Ic"/>
</dbReference>
<evidence type="ECO:0000313" key="18">
    <source>
        <dbReference type="Proteomes" id="UP000039865"/>
    </source>
</evidence>
<dbReference type="GO" id="GO:0006436">
    <property type="term" value="P:tryptophanyl-tRNA aminoacylation"/>
    <property type="evidence" value="ECO:0007669"/>
    <property type="project" value="InterPro"/>
</dbReference>
<keyword evidence="18" id="KW-1185">Reference proteome</keyword>
<gene>
    <name evidence="17" type="primary">Contig677.g760</name>
    <name evidence="17" type="ORF">STYLEM_18444</name>
</gene>
<evidence type="ECO:0000256" key="13">
    <source>
        <dbReference type="ARBA" id="ARBA00049929"/>
    </source>
</evidence>
<keyword evidence="5" id="KW-0963">Cytoplasm</keyword>
<keyword evidence="11" id="KW-0030">Aminoacyl-tRNA synthetase</keyword>
<dbReference type="GO" id="GO:0004830">
    <property type="term" value="F:tryptophan-tRNA ligase activity"/>
    <property type="evidence" value="ECO:0007669"/>
    <property type="project" value="UniProtKB-EC"/>
</dbReference>
<organism evidence="17 18">
    <name type="scientific">Stylonychia lemnae</name>
    <name type="common">Ciliate</name>
    <dbReference type="NCBI Taxonomy" id="5949"/>
    <lineage>
        <taxon>Eukaryota</taxon>
        <taxon>Sar</taxon>
        <taxon>Alveolata</taxon>
        <taxon>Ciliophora</taxon>
        <taxon>Intramacronucleata</taxon>
        <taxon>Spirotrichea</taxon>
        <taxon>Stichotrichia</taxon>
        <taxon>Sporadotrichida</taxon>
        <taxon>Oxytrichidae</taxon>
        <taxon>Stylonychinae</taxon>
        <taxon>Stylonychia</taxon>
    </lineage>
</organism>
<dbReference type="FunCoup" id="A0A078B7N5">
    <property type="interactions" value="512"/>
</dbReference>
<dbReference type="InterPro" id="IPR014729">
    <property type="entry name" value="Rossmann-like_a/b/a_fold"/>
</dbReference>
<evidence type="ECO:0000256" key="14">
    <source>
        <dbReference type="PROSITE-ProRule" id="PRU00035"/>
    </source>
</evidence>
<evidence type="ECO:0000256" key="3">
    <source>
        <dbReference type="ARBA" id="ARBA00013161"/>
    </source>
</evidence>
<feature type="compositionally biased region" description="Polar residues" evidence="15">
    <location>
        <begin position="300"/>
        <end position="309"/>
    </location>
</feature>
<evidence type="ECO:0000313" key="17">
    <source>
        <dbReference type="EMBL" id="CDW89312.1"/>
    </source>
</evidence>
<feature type="region of interest" description="Disordered" evidence="15">
    <location>
        <begin position="286"/>
        <end position="309"/>
    </location>
</feature>
<keyword evidence="6" id="KW-0436">Ligase</keyword>
<comment type="catalytic activity">
    <reaction evidence="13">
        <text>tRNA(Trp) + L-tryptophan + ATP = L-tryptophyl-tRNA(Trp) + AMP + diphosphate + H(+)</text>
        <dbReference type="Rhea" id="RHEA:24080"/>
        <dbReference type="Rhea" id="RHEA-COMP:9671"/>
        <dbReference type="Rhea" id="RHEA-COMP:9705"/>
        <dbReference type="ChEBI" id="CHEBI:15378"/>
        <dbReference type="ChEBI" id="CHEBI:30616"/>
        <dbReference type="ChEBI" id="CHEBI:33019"/>
        <dbReference type="ChEBI" id="CHEBI:57912"/>
        <dbReference type="ChEBI" id="CHEBI:78442"/>
        <dbReference type="ChEBI" id="CHEBI:78535"/>
        <dbReference type="ChEBI" id="CHEBI:456215"/>
        <dbReference type="EC" id="6.1.1.2"/>
    </reaction>
</comment>
<evidence type="ECO:0000256" key="11">
    <source>
        <dbReference type="ARBA" id="ARBA00023146"/>
    </source>
</evidence>
<dbReference type="OrthoDB" id="10261385at2759"/>
<reference evidence="17 18" key="1">
    <citation type="submission" date="2014-06" db="EMBL/GenBank/DDBJ databases">
        <authorList>
            <person name="Swart Estienne"/>
        </authorList>
    </citation>
    <scope>NUCLEOTIDE SEQUENCE [LARGE SCALE GENOMIC DNA]</scope>
    <source>
        <strain evidence="17 18">130c</strain>
    </source>
</reference>
<evidence type="ECO:0000256" key="6">
    <source>
        <dbReference type="ARBA" id="ARBA00022598"/>
    </source>
</evidence>
<dbReference type="PROSITE" id="PS00178">
    <property type="entry name" value="AA_TRNA_LIGASE_I"/>
    <property type="match status" value="1"/>
</dbReference>
<dbReference type="PROSITE" id="PS50014">
    <property type="entry name" value="BROMODOMAIN_2"/>
    <property type="match status" value="1"/>
</dbReference>
<evidence type="ECO:0000256" key="1">
    <source>
        <dbReference type="ARBA" id="ARBA00004496"/>
    </source>
</evidence>
<dbReference type="Gene3D" id="3.40.50.620">
    <property type="entry name" value="HUPs"/>
    <property type="match status" value="1"/>
</dbReference>
<dbReference type="EMBL" id="CCKQ01017430">
    <property type="protein sequence ID" value="CDW89312.1"/>
    <property type="molecule type" value="Genomic_DNA"/>
</dbReference>
<evidence type="ECO:0000259" key="16">
    <source>
        <dbReference type="PROSITE" id="PS50014"/>
    </source>
</evidence>
<dbReference type="InParanoid" id="A0A078B7N5"/>
<dbReference type="InterPro" id="IPR002306">
    <property type="entry name" value="Trp-tRNA-ligase"/>
</dbReference>
<dbReference type="FunFam" id="1.10.240.10:FF:000007">
    <property type="entry name" value="Tryptophan--tRNA ligase"/>
    <property type="match status" value="1"/>
</dbReference>
<dbReference type="InterPro" id="IPR001412">
    <property type="entry name" value="aa-tRNA-synth_I_CS"/>
</dbReference>
<dbReference type="SUPFAM" id="SSF52374">
    <property type="entry name" value="Nucleotidylyl transferase"/>
    <property type="match status" value="1"/>
</dbReference>
<dbReference type="PANTHER" id="PTHR10055:SF1">
    <property type="entry name" value="TRYPTOPHAN--TRNA LIGASE, CYTOPLASMIC"/>
    <property type="match status" value="1"/>
</dbReference>
<dbReference type="Gene3D" id="1.10.240.10">
    <property type="entry name" value="Tyrosyl-Transfer RNA Synthetase"/>
    <property type="match status" value="1"/>
</dbReference>
<keyword evidence="10 14" id="KW-0103">Bromodomain</keyword>
<dbReference type="CDD" id="cd00806">
    <property type="entry name" value="TrpRS_core"/>
    <property type="match status" value="1"/>
</dbReference>
<dbReference type="Pfam" id="PF00439">
    <property type="entry name" value="Bromodomain"/>
    <property type="match status" value="1"/>
</dbReference>
<dbReference type="InterPro" id="IPR036427">
    <property type="entry name" value="Bromodomain-like_sf"/>
</dbReference>
<evidence type="ECO:0000256" key="2">
    <source>
        <dbReference type="ARBA" id="ARBA00005594"/>
    </source>
</evidence>